<dbReference type="EMBL" id="MN894888">
    <property type="protein sequence ID" value="QLG05056.1"/>
    <property type="molecule type" value="Genomic_DNA"/>
</dbReference>
<evidence type="ECO:0000313" key="2">
    <source>
        <dbReference type="EMBL" id="QNI17595.1"/>
    </source>
</evidence>
<evidence type="ECO:0000313" key="1">
    <source>
        <dbReference type="EMBL" id="QLG05056.1"/>
    </source>
</evidence>
<organism evidence="1">
    <name type="scientific">Pseudomonas aeruginosa</name>
    <dbReference type="NCBI Taxonomy" id="287"/>
    <lineage>
        <taxon>Bacteria</taxon>
        <taxon>Pseudomonadati</taxon>
        <taxon>Pseudomonadota</taxon>
        <taxon>Gammaproteobacteria</taxon>
        <taxon>Pseudomonadales</taxon>
        <taxon>Pseudomonadaceae</taxon>
        <taxon>Pseudomonas</taxon>
    </lineage>
</organism>
<dbReference type="EMBL" id="MN894887">
    <property type="protein sequence ID" value="QNI17595.1"/>
    <property type="molecule type" value="Genomic_DNA"/>
</dbReference>
<name>A0A7S5YBR8_PSEAI</name>
<geneLocation type="plasmid" evidence="2">
    <name>pSE5416-KPC</name>
</geneLocation>
<dbReference type="AlphaFoldDB" id="A0A7S5YBR8"/>
<sequence>MGDCRLCAVPTQHRLCAVDQKATQIGIMSVSSNSAAREAAEAQEK</sequence>
<keyword evidence="1" id="KW-0614">Plasmid</keyword>
<reference evidence="1" key="1">
    <citation type="submission" date="2019-12" db="EMBL/GenBank/DDBJ databases">
        <title>Compelete sequence of pSE5369-VIM.</title>
        <authorList>
            <person name="Zhou D."/>
        </authorList>
    </citation>
    <scope>NUCLEOTIDE SEQUENCE</scope>
    <source>
        <strain evidence="1">SE5369</strain>
        <plasmid evidence="1">pSE5369-VIM</plasmid>
    </source>
</reference>
<reference evidence="2" key="2">
    <citation type="submission" date="2019-12" db="EMBL/GenBank/DDBJ databases">
        <title>Compelete sequence of pSE5416-KPC.</title>
        <authorList>
            <person name="Zhou D."/>
        </authorList>
    </citation>
    <scope>NUCLEOTIDE SEQUENCE</scope>
    <source>
        <strain evidence="2">SE5416</strain>
        <plasmid evidence="2">pSE5416-KPC</plasmid>
    </source>
</reference>
<accession>A0A7S5YBR8</accession>
<proteinExistence type="predicted"/>
<geneLocation type="plasmid" evidence="1">
    <name>pSE5369-VIM</name>
</geneLocation>
<protein>
    <submittedName>
        <fullName evidence="1">Uncharacterized protein</fullName>
    </submittedName>
</protein>